<gene>
    <name evidence="1" type="ORF">ACFSMZ_01840</name>
</gene>
<comment type="caution">
    <text evidence="1">The sequence shown here is derived from an EMBL/GenBank/DDBJ whole genome shotgun (WGS) entry which is preliminary data.</text>
</comment>
<dbReference type="EMBL" id="JBHUIR010000006">
    <property type="protein sequence ID" value="MFD2258511.1"/>
    <property type="molecule type" value="Genomic_DNA"/>
</dbReference>
<dbReference type="Pfam" id="PF01874">
    <property type="entry name" value="CitG"/>
    <property type="match status" value="1"/>
</dbReference>
<organism evidence="1 2">
    <name type="scientific">Chelativorans composti</name>
    <dbReference type="NCBI Taxonomy" id="768533"/>
    <lineage>
        <taxon>Bacteria</taxon>
        <taxon>Pseudomonadati</taxon>
        <taxon>Pseudomonadota</taxon>
        <taxon>Alphaproteobacteria</taxon>
        <taxon>Hyphomicrobiales</taxon>
        <taxon>Phyllobacteriaceae</taxon>
        <taxon>Chelativorans</taxon>
    </lineage>
</organism>
<reference evidence="2" key="1">
    <citation type="journal article" date="2019" name="Int. J. Syst. Evol. Microbiol.">
        <title>The Global Catalogue of Microorganisms (GCM) 10K type strain sequencing project: providing services to taxonomists for standard genome sequencing and annotation.</title>
        <authorList>
            <consortium name="The Broad Institute Genomics Platform"/>
            <consortium name="The Broad Institute Genome Sequencing Center for Infectious Disease"/>
            <person name="Wu L."/>
            <person name="Ma J."/>
        </authorList>
    </citation>
    <scope>NUCLEOTIDE SEQUENCE [LARGE SCALE GENOMIC DNA]</scope>
    <source>
        <strain evidence="2">KCTC 23707</strain>
    </source>
</reference>
<accession>A0ABW5DER6</accession>
<dbReference type="InterPro" id="IPR002736">
    <property type="entry name" value="CitG"/>
</dbReference>
<name>A0ABW5DER6_9HYPH</name>
<keyword evidence="1" id="KW-0328">Glycosyltransferase</keyword>
<keyword evidence="1" id="KW-0808">Transferase</keyword>
<dbReference type="RefSeq" id="WP_165277128.1">
    <property type="nucleotide sequence ID" value="NZ_BAABGS010000016.1"/>
</dbReference>
<evidence type="ECO:0000313" key="1">
    <source>
        <dbReference type="EMBL" id="MFD2258511.1"/>
    </source>
</evidence>
<dbReference type="EC" id="2.4.2.52" evidence="1"/>
<dbReference type="GO" id="GO:0016757">
    <property type="term" value="F:glycosyltransferase activity"/>
    <property type="evidence" value="ECO:0007669"/>
    <property type="project" value="UniProtKB-KW"/>
</dbReference>
<dbReference type="Proteomes" id="UP001597373">
    <property type="component" value="Unassembled WGS sequence"/>
</dbReference>
<sequence length="289" mass="30581">MMRALIEQAYRAACEAEIDALKPGNVHRFAPGHGMTVEHFLESARVTAPIVADPSLSLGERILRAVLATREAVATNTNLGILLLCVPLACAAERGTSDLQASVAEVLSSLDMDDTRAIFGAIVAASPGGLGDAGEHDVRDEPTTGILEAMAAAADRDMIARQYVNRFGDVFGTGLPALEAARAAGHSGMWPTIAAFMAFLASFEDSHILRKFGPETAARVRREAAQVNDLLARESAGTRRIEILLDFDRSLKERGLNPGTSADLTVATCFADGLGRLGWSASASDPHLT</sequence>
<dbReference type="Gene3D" id="1.10.4200.10">
    <property type="entry name" value="Triphosphoribosyl-dephospho-CoA protein"/>
    <property type="match status" value="1"/>
</dbReference>
<dbReference type="PANTHER" id="PTHR42280:SF1">
    <property type="entry name" value="CITG FAMILY PROTEIN"/>
    <property type="match status" value="1"/>
</dbReference>
<protein>
    <submittedName>
        <fullName evidence="1">Triphosphoribosyl-dephospho-CoA synthase</fullName>
        <ecNumber evidence="1">2.4.2.52</ecNumber>
    </submittedName>
</protein>
<proteinExistence type="predicted"/>
<dbReference type="GO" id="GO:0046917">
    <property type="term" value="F:triphosphoribosyl-dephospho-CoA synthase activity"/>
    <property type="evidence" value="ECO:0007669"/>
    <property type="project" value="UniProtKB-EC"/>
</dbReference>
<evidence type="ECO:0000313" key="2">
    <source>
        <dbReference type="Proteomes" id="UP001597373"/>
    </source>
</evidence>
<keyword evidence="2" id="KW-1185">Reference proteome</keyword>
<dbReference type="PANTHER" id="PTHR42280">
    <property type="entry name" value="CITG FAMILY PROTEIN"/>
    <property type="match status" value="1"/>
</dbReference>